<evidence type="ECO:0000313" key="1">
    <source>
        <dbReference type="EMBL" id="PNG96114.1"/>
    </source>
</evidence>
<keyword evidence="2" id="KW-1185">Reference proteome</keyword>
<gene>
    <name evidence="1" type="ORF">SMF913_12139</name>
</gene>
<comment type="caution">
    <text evidence="1">The sequence shown here is derived from an EMBL/GenBank/DDBJ whole genome shotgun (WGS) entry which is preliminary data.</text>
</comment>
<sequence>MLSELMDHRSLAVTQTYYRVSAVRRREAVDKVARHQLDRHEAPAWREAQTLLDGQRARYARQAIS</sequence>
<evidence type="ECO:0000313" key="2">
    <source>
        <dbReference type="Proteomes" id="UP000236520"/>
    </source>
</evidence>
<accession>A0A2J7Z768</accession>
<proteinExistence type="predicted"/>
<dbReference type="EMBL" id="LJIW01000001">
    <property type="protein sequence ID" value="PNG96114.1"/>
    <property type="molecule type" value="Genomic_DNA"/>
</dbReference>
<organism evidence="1 2">
    <name type="scientific">Streptomyces malaysiensis</name>
    <dbReference type="NCBI Taxonomy" id="92644"/>
    <lineage>
        <taxon>Bacteria</taxon>
        <taxon>Bacillati</taxon>
        <taxon>Actinomycetota</taxon>
        <taxon>Actinomycetes</taxon>
        <taxon>Kitasatosporales</taxon>
        <taxon>Streptomycetaceae</taxon>
        <taxon>Streptomyces</taxon>
        <taxon>Streptomyces violaceusniger group</taxon>
    </lineage>
</organism>
<reference evidence="1 2" key="1">
    <citation type="submission" date="2015-09" db="EMBL/GenBank/DDBJ databases">
        <title>Genome sequence, genome mining and natural product profiling of a biocontrol bacterium Streptomyces malaysiensis F913.</title>
        <authorList>
            <person name="Xu Y."/>
            <person name="Wei J."/>
            <person name="Xie J."/>
            <person name="Li T."/>
            <person name="Zhou Z."/>
        </authorList>
    </citation>
    <scope>NUCLEOTIDE SEQUENCE [LARGE SCALE GENOMIC DNA]</scope>
    <source>
        <strain evidence="1 2">F913</strain>
    </source>
</reference>
<protein>
    <submittedName>
        <fullName evidence="1">Uncharacterized protein</fullName>
    </submittedName>
</protein>
<name>A0A2J7Z768_STRMQ</name>
<dbReference type="Proteomes" id="UP000236520">
    <property type="component" value="Unassembled WGS sequence"/>
</dbReference>
<dbReference type="AlphaFoldDB" id="A0A2J7Z768"/>